<evidence type="ECO:0000259" key="4">
    <source>
        <dbReference type="PROSITE" id="PS01124"/>
    </source>
</evidence>
<dbReference type="InterPro" id="IPR009057">
    <property type="entry name" value="Homeodomain-like_sf"/>
</dbReference>
<evidence type="ECO:0000256" key="2">
    <source>
        <dbReference type="ARBA" id="ARBA00023125"/>
    </source>
</evidence>
<keyword evidence="6" id="KW-1185">Reference proteome</keyword>
<dbReference type="Pfam" id="PF12833">
    <property type="entry name" value="HTH_18"/>
    <property type="match status" value="1"/>
</dbReference>
<dbReference type="InterPro" id="IPR003313">
    <property type="entry name" value="AraC-bd"/>
</dbReference>
<dbReference type="EMBL" id="FQXM01000035">
    <property type="protein sequence ID" value="SHI02616.1"/>
    <property type="molecule type" value="Genomic_DNA"/>
</dbReference>
<dbReference type="Gene3D" id="1.10.10.60">
    <property type="entry name" value="Homeodomain-like"/>
    <property type="match status" value="2"/>
</dbReference>
<dbReference type="SUPFAM" id="SSF46689">
    <property type="entry name" value="Homeodomain-like"/>
    <property type="match status" value="1"/>
</dbReference>
<dbReference type="Gene3D" id="2.60.120.10">
    <property type="entry name" value="Jelly Rolls"/>
    <property type="match status" value="1"/>
</dbReference>
<dbReference type="InterPro" id="IPR014710">
    <property type="entry name" value="RmlC-like_jellyroll"/>
</dbReference>
<gene>
    <name evidence="5" type="ORF">SAMN02745207_03893</name>
</gene>
<evidence type="ECO:0000313" key="5">
    <source>
        <dbReference type="EMBL" id="SHI02616.1"/>
    </source>
</evidence>
<dbReference type="GO" id="GO:0043565">
    <property type="term" value="F:sequence-specific DNA binding"/>
    <property type="evidence" value="ECO:0007669"/>
    <property type="project" value="InterPro"/>
</dbReference>
<dbReference type="AlphaFoldDB" id="A0A1M5XS73"/>
<dbReference type="STRING" id="1121316.SAMN02745207_03893"/>
<protein>
    <submittedName>
        <fullName evidence="5">AraC-type DNA-binding protein</fullName>
    </submittedName>
</protein>
<evidence type="ECO:0000313" key="6">
    <source>
        <dbReference type="Proteomes" id="UP000184447"/>
    </source>
</evidence>
<keyword evidence="1" id="KW-0805">Transcription regulation</keyword>
<proteinExistence type="predicted"/>
<dbReference type="Pfam" id="PF02311">
    <property type="entry name" value="AraC_binding"/>
    <property type="match status" value="1"/>
</dbReference>
<dbReference type="PROSITE" id="PS01124">
    <property type="entry name" value="HTH_ARAC_FAMILY_2"/>
    <property type="match status" value="1"/>
</dbReference>
<dbReference type="PRINTS" id="PR00032">
    <property type="entry name" value="HTHARAC"/>
</dbReference>
<dbReference type="InterPro" id="IPR037923">
    <property type="entry name" value="HTH-like"/>
</dbReference>
<dbReference type="PANTHER" id="PTHR43280">
    <property type="entry name" value="ARAC-FAMILY TRANSCRIPTIONAL REGULATOR"/>
    <property type="match status" value="1"/>
</dbReference>
<dbReference type="RefSeq" id="WP_073340716.1">
    <property type="nucleotide sequence ID" value="NZ_FQXM01000035.1"/>
</dbReference>
<dbReference type="SUPFAM" id="SSF51215">
    <property type="entry name" value="Regulatory protein AraC"/>
    <property type="match status" value="1"/>
</dbReference>
<sequence length="333" mass="39674">MNFIELDKQLRQLDEEEKLFKELSDKSSKNFIESTIRKVYSISRSEEKWIINSSKLMKENENFSIHKHKRFVSFGEHKHDYIELIYVYSGEINQRISGKEIKIKKGELCILDMNVVHSIEMASEDDIAINIIMTGDFFNSMFMSFLSENDIMSKFIIKTFYHKKENSQFLMFNSSKNELVQIIMKRLLWEYYNKKVSYEPAIHAYILLLFTEFLREYKETMGNTKANDLNEVVIKEVNKYLLKNYKDADLKSTAEFFHFNPDYLSKFIKNSTGKSFTTLLQDIKLKESCNLLKNSSFTIQEIMQYVGYSNLSYFYKLFKKKFNVTPVEYRNKN</sequence>
<reference evidence="5 6" key="1">
    <citation type="submission" date="2016-11" db="EMBL/GenBank/DDBJ databases">
        <authorList>
            <person name="Jaros S."/>
            <person name="Januszkiewicz K."/>
            <person name="Wedrychowicz H."/>
        </authorList>
    </citation>
    <scope>NUCLEOTIDE SEQUENCE [LARGE SCALE GENOMIC DNA]</scope>
    <source>
        <strain evidence="5 6">DSM 8605</strain>
    </source>
</reference>
<organism evidence="5 6">
    <name type="scientific">Clostridium grantii DSM 8605</name>
    <dbReference type="NCBI Taxonomy" id="1121316"/>
    <lineage>
        <taxon>Bacteria</taxon>
        <taxon>Bacillati</taxon>
        <taxon>Bacillota</taxon>
        <taxon>Clostridia</taxon>
        <taxon>Eubacteriales</taxon>
        <taxon>Clostridiaceae</taxon>
        <taxon>Clostridium</taxon>
    </lineage>
</organism>
<evidence type="ECO:0000256" key="1">
    <source>
        <dbReference type="ARBA" id="ARBA00023015"/>
    </source>
</evidence>
<name>A0A1M5XS73_9CLOT</name>
<evidence type="ECO:0000256" key="3">
    <source>
        <dbReference type="ARBA" id="ARBA00023163"/>
    </source>
</evidence>
<dbReference type="GO" id="GO:0003700">
    <property type="term" value="F:DNA-binding transcription factor activity"/>
    <property type="evidence" value="ECO:0007669"/>
    <property type="project" value="InterPro"/>
</dbReference>
<dbReference type="PANTHER" id="PTHR43280:SF28">
    <property type="entry name" value="HTH-TYPE TRANSCRIPTIONAL ACTIVATOR RHAS"/>
    <property type="match status" value="1"/>
</dbReference>
<dbReference type="InterPro" id="IPR020449">
    <property type="entry name" value="Tscrpt_reg_AraC-type_HTH"/>
</dbReference>
<dbReference type="InterPro" id="IPR018060">
    <property type="entry name" value="HTH_AraC"/>
</dbReference>
<keyword evidence="3" id="KW-0804">Transcription</keyword>
<dbReference type="Proteomes" id="UP000184447">
    <property type="component" value="Unassembled WGS sequence"/>
</dbReference>
<accession>A0A1M5XS73</accession>
<dbReference type="SMART" id="SM00342">
    <property type="entry name" value="HTH_ARAC"/>
    <property type="match status" value="1"/>
</dbReference>
<feature type="domain" description="HTH araC/xylS-type" evidence="4">
    <location>
        <begin position="235"/>
        <end position="332"/>
    </location>
</feature>
<keyword evidence="2 5" id="KW-0238">DNA-binding</keyword>
<dbReference type="OrthoDB" id="9816335at2"/>